<evidence type="ECO:0000256" key="5">
    <source>
        <dbReference type="ARBA" id="ARBA00022643"/>
    </source>
</evidence>
<keyword evidence="4" id="KW-0285">Flavoprotein</keyword>
<dbReference type="InterPro" id="IPR001155">
    <property type="entry name" value="OxRdtase_FMN_N"/>
</dbReference>
<evidence type="ECO:0000256" key="9">
    <source>
        <dbReference type="ARBA" id="ARBA00023014"/>
    </source>
</evidence>
<keyword evidence="8" id="KW-0408">Iron</keyword>
<sequence length="646" mass="70460">MSSKLFQELKIGSMTMKNAAFMAPMSLGYESQDGTVNEVLQEYWEARAKGGVGCIITDALSVDPNVPYLGNTLCFRSEESIESYRTFTDRIHKYGTKIIPQITHPGPESISAFMGIPPKASSTYINSMGQKTRELKKEELPAIIEQYAKTSYDAKRAGFDGIELHCAHAYMLLGSFLSPMRNKRTDEYGGSLDNRARLLFQVLDAIKEKCGRDFPVILRMSGSERNSQGNTLQDMLYLVPMLEKHGVDAFEISGGTQYEQCNKIIPCHGEVRGVNVPEAEAIKNVAKVPVIVVGKINEPSYAEYLVDSGKVDGVVIGRALLADPEFVGKAERGETDAIAPCTACVIGCVGEQSNRRHASCVINPALGREKEFCFTKSDTPKKTAVVGGGIGGMAAARAFAMCGHDVTLFEKEEQLGGQMRLACIPPHKQEISRWIIYLEKELEKLPVDIRLGAKADAEMLKVAGYEVIVAATGAEPSLPPVKGIDKEKAVNAWQVLTEEVPVLGGNVLVVGGGIVGCETCEFLVHQARGPLHVTMIEMADAIGAGMVVNNQVPMMKRLAQMGIEMKTGCRLLEVKENAAIVECRGQVTELNSLTHIIYACGSRPVNKLYEEIKDKFSKVYCIGDAATPRQALEAVREAYEAAMDCR</sequence>
<dbReference type="Gene3D" id="3.40.50.720">
    <property type="entry name" value="NAD(P)-binding Rossmann-like Domain"/>
    <property type="match status" value="1"/>
</dbReference>
<gene>
    <name evidence="12" type="ORF">C7383_1041</name>
</gene>
<name>A0AB73T5E4_9FIRM</name>
<dbReference type="InterPro" id="IPR023753">
    <property type="entry name" value="FAD/NAD-binding_dom"/>
</dbReference>
<evidence type="ECO:0000259" key="10">
    <source>
        <dbReference type="Pfam" id="PF00724"/>
    </source>
</evidence>
<dbReference type="Pfam" id="PF00724">
    <property type="entry name" value="Oxidored_FMN"/>
    <property type="match status" value="1"/>
</dbReference>
<evidence type="ECO:0000259" key="11">
    <source>
        <dbReference type="Pfam" id="PF07992"/>
    </source>
</evidence>
<keyword evidence="13" id="KW-1185">Reference proteome</keyword>
<evidence type="ECO:0000256" key="2">
    <source>
        <dbReference type="ARBA" id="ARBA00001966"/>
    </source>
</evidence>
<dbReference type="PRINTS" id="PR00368">
    <property type="entry name" value="FADPNR"/>
</dbReference>
<comment type="cofactor">
    <cofactor evidence="2">
        <name>[4Fe-4S] cluster</name>
        <dbReference type="ChEBI" id="CHEBI:49883"/>
    </cofactor>
</comment>
<dbReference type="Gene3D" id="3.20.20.70">
    <property type="entry name" value="Aldolase class I"/>
    <property type="match status" value="1"/>
</dbReference>
<dbReference type="InterPro" id="IPR036188">
    <property type="entry name" value="FAD/NAD-bd_sf"/>
</dbReference>
<evidence type="ECO:0000256" key="8">
    <source>
        <dbReference type="ARBA" id="ARBA00023004"/>
    </source>
</evidence>
<dbReference type="EMBL" id="QGGY01000004">
    <property type="protein sequence ID" value="PWJ76556.1"/>
    <property type="molecule type" value="Genomic_DNA"/>
</dbReference>
<evidence type="ECO:0000256" key="1">
    <source>
        <dbReference type="ARBA" id="ARBA00001917"/>
    </source>
</evidence>
<dbReference type="PANTHER" id="PTHR42917:SF2">
    <property type="entry name" value="2,4-DIENOYL-COA REDUCTASE [(2E)-ENOYL-COA-PRODUCING]"/>
    <property type="match status" value="1"/>
</dbReference>
<dbReference type="GO" id="GO:0016491">
    <property type="term" value="F:oxidoreductase activity"/>
    <property type="evidence" value="ECO:0007669"/>
    <property type="project" value="UniProtKB-KW"/>
</dbReference>
<dbReference type="CDD" id="cd02803">
    <property type="entry name" value="OYE_like_FMN_family"/>
    <property type="match status" value="1"/>
</dbReference>
<dbReference type="GO" id="GO:0051536">
    <property type="term" value="F:iron-sulfur cluster binding"/>
    <property type="evidence" value="ECO:0007669"/>
    <property type="project" value="UniProtKB-KW"/>
</dbReference>
<evidence type="ECO:0000256" key="7">
    <source>
        <dbReference type="ARBA" id="ARBA00023002"/>
    </source>
</evidence>
<reference evidence="12 13" key="1">
    <citation type="submission" date="2018-05" db="EMBL/GenBank/DDBJ databases">
        <authorList>
            <person name="Goeker M."/>
            <person name="Huntemann M."/>
            <person name="Clum A."/>
            <person name="Pillay M."/>
            <person name="Palaniappan K."/>
            <person name="Varghese N."/>
            <person name="Mikhailova N."/>
            <person name="Stamatis D."/>
            <person name="Reddy T."/>
            <person name="Daum C."/>
            <person name="Shapiro N."/>
            <person name="Ivanova N."/>
            <person name="Kyrpides N."/>
            <person name="Woyke T."/>
        </authorList>
    </citation>
    <scope>NUCLEOTIDE SEQUENCE [LARGE SCALE GENOMIC DNA]</scope>
    <source>
        <strain evidence="12 13">DSM 26524</strain>
    </source>
</reference>
<comment type="cofactor">
    <cofactor evidence="1">
        <name>FMN</name>
        <dbReference type="ChEBI" id="CHEBI:58210"/>
    </cofactor>
</comment>
<keyword evidence="6" id="KW-0479">Metal-binding</keyword>
<protein>
    <submittedName>
        <fullName evidence="12">NAD(H)-dependent 7beta-hydroxy-3-oxo-delta4-cholenoic acid oxidoreductase</fullName>
    </submittedName>
</protein>
<keyword evidence="7" id="KW-0560">Oxidoreductase</keyword>
<proteinExistence type="inferred from homology"/>
<dbReference type="AlphaFoldDB" id="A0AB73T5E4"/>
<dbReference type="InterPro" id="IPR051793">
    <property type="entry name" value="NADH:flavin_oxidoreductase"/>
</dbReference>
<accession>A0AB73T5E4</accession>
<dbReference type="GO" id="GO:0010181">
    <property type="term" value="F:FMN binding"/>
    <property type="evidence" value="ECO:0007669"/>
    <property type="project" value="InterPro"/>
</dbReference>
<feature type="domain" description="NADH:flavin oxidoreductase/NADH oxidase N-terminal" evidence="10">
    <location>
        <begin position="4"/>
        <end position="334"/>
    </location>
</feature>
<evidence type="ECO:0000256" key="6">
    <source>
        <dbReference type="ARBA" id="ARBA00022723"/>
    </source>
</evidence>
<keyword evidence="5" id="KW-0288">FMN</keyword>
<comment type="caution">
    <text evidence="12">The sequence shown here is derived from an EMBL/GenBank/DDBJ whole genome shotgun (WGS) entry which is preliminary data.</text>
</comment>
<dbReference type="RefSeq" id="WP_109625710.1">
    <property type="nucleotide sequence ID" value="NZ_JANKBI010000008.1"/>
</dbReference>
<evidence type="ECO:0000313" key="13">
    <source>
        <dbReference type="Proteomes" id="UP000245412"/>
    </source>
</evidence>
<evidence type="ECO:0000256" key="4">
    <source>
        <dbReference type="ARBA" id="ARBA00022630"/>
    </source>
</evidence>
<dbReference type="SUPFAM" id="SSF51395">
    <property type="entry name" value="FMN-linked oxidoreductases"/>
    <property type="match status" value="1"/>
</dbReference>
<dbReference type="Pfam" id="PF07992">
    <property type="entry name" value="Pyr_redox_2"/>
    <property type="match status" value="1"/>
</dbReference>
<keyword evidence="9" id="KW-0411">Iron-sulfur</keyword>
<dbReference type="PANTHER" id="PTHR42917">
    <property type="entry name" value="2,4-DIENOYL-COA REDUCTASE"/>
    <property type="match status" value="1"/>
</dbReference>
<dbReference type="GO" id="GO:0046872">
    <property type="term" value="F:metal ion binding"/>
    <property type="evidence" value="ECO:0007669"/>
    <property type="project" value="UniProtKB-KW"/>
</dbReference>
<dbReference type="InterPro" id="IPR013785">
    <property type="entry name" value="Aldolase_TIM"/>
</dbReference>
<feature type="domain" description="FAD/NAD(P)-binding" evidence="11">
    <location>
        <begin position="382"/>
        <end position="613"/>
    </location>
</feature>
<dbReference type="Proteomes" id="UP000245412">
    <property type="component" value="Unassembled WGS sequence"/>
</dbReference>
<evidence type="ECO:0000256" key="3">
    <source>
        <dbReference type="ARBA" id="ARBA00011048"/>
    </source>
</evidence>
<dbReference type="Gene3D" id="3.50.50.60">
    <property type="entry name" value="FAD/NAD(P)-binding domain"/>
    <property type="match status" value="1"/>
</dbReference>
<organism evidence="12 13">
    <name type="scientific">Murimonas intestini</name>
    <dbReference type="NCBI Taxonomy" id="1337051"/>
    <lineage>
        <taxon>Bacteria</taxon>
        <taxon>Bacillati</taxon>
        <taxon>Bacillota</taxon>
        <taxon>Clostridia</taxon>
        <taxon>Lachnospirales</taxon>
        <taxon>Lachnospiraceae</taxon>
        <taxon>Murimonas</taxon>
    </lineage>
</organism>
<dbReference type="SUPFAM" id="SSF51905">
    <property type="entry name" value="FAD/NAD(P)-binding domain"/>
    <property type="match status" value="1"/>
</dbReference>
<comment type="similarity">
    <text evidence="3">In the N-terminal section; belongs to the NADH:flavin oxidoreductase/NADH oxidase family.</text>
</comment>
<evidence type="ECO:0000313" key="12">
    <source>
        <dbReference type="EMBL" id="PWJ76556.1"/>
    </source>
</evidence>